<dbReference type="Proteomes" id="UP000216498">
    <property type="component" value="Unassembled WGS sequence"/>
</dbReference>
<dbReference type="AlphaFoldDB" id="A0A265NBU9"/>
<dbReference type="EMBL" id="NPMS01000002">
    <property type="protein sequence ID" value="OZU89297.1"/>
    <property type="molecule type" value="Genomic_DNA"/>
</dbReference>
<proteinExistence type="predicted"/>
<evidence type="ECO:0000313" key="1">
    <source>
        <dbReference type="EMBL" id="OZU89297.1"/>
    </source>
</evidence>
<comment type="caution">
    <text evidence="1">The sequence shown here is derived from an EMBL/GenBank/DDBJ whole genome shotgun (WGS) entry which is preliminary data.</text>
</comment>
<dbReference type="InterPro" id="IPR016181">
    <property type="entry name" value="Acyl_CoA_acyltransferase"/>
</dbReference>
<organism evidence="1 2">
    <name type="scientific">Virgibacillus indicus</name>
    <dbReference type="NCBI Taxonomy" id="2024554"/>
    <lineage>
        <taxon>Bacteria</taxon>
        <taxon>Bacillati</taxon>
        <taxon>Bacillota</taxon>
        <taxon>Bacilli</taxon>
        <taxon>Bacillales</taxon>
        <taxon>Bacillaceae</taxon>
        <taxon>Virgibacillus</taxon>
    </lineage>
</organism>
<protein>
    <recommendedName>
        <fullName evidence="3">GNAT family N-acetyltransferase</fullName>
    </recommendedName>
</protein>
<gene>
    <name evidence="1" type="ORF">CIL03_06150</name>
</gene>
<keyword evidence="2" id="KW-1185">Reference proteome</keyword>
<name>A0A265NBU9_9BACI</name>
<accession>A0A265NBU9</accession>
<sequence length="190" mass="23023">MYEIVQTKRQQKHFETTWEYFCNKYGWYNDPYAENGNRYNLLLHKKGFCKRKKVIGTIEFIPYDPKNPQSTVETRFQFSKYDEIKLQQNRIWEIDKLCLHKDYQRKGYFHAFSHVLYDHITKNEPKYYLALIEKKFFRMLKMMLGSVVEQKGEALIGPTTALIPTVFNIEKVMEDKERVNKLLTEYKIYS</sequence>
<evidence type="ECO:0008006" key="3">
    <source>
        <dbReference type="Google" id="ProtNLM"/>
    </source>
</evidence>
<dbReference type="RefSeq" id="WP_094884666.1">
    <property type="nucleotide sequence ID" value="NZ_NPMS01000002.1"/>
</dbReference>
<dbReference type="OrthoDB" id="2584775at2"/>
<reference evidence="1 2" key="1">
    <citation type="submission" date="2017-08" db="EMBL/GenBank/DDBJ databases">
        <title>Virgibacillus indicus sp. nov. and Virgibacillus profoundi sp. nov, two moderately halophilic bacteria isolated from marine sediment by using the Microfluidic Streak Plate.</title>
        <authorList>
            <person name="Xu B."/>
            <person name="Hu B."/>
            <person name="Wang J."/>
            <person name="Zhu Y."/>
            <person name="Huang L."/>
            <person name="Du W."/>
            <person name="Huang Y."/>
        </authorList>
    </citation>
    <scope>NUCLEOTIDE SEQUENCE [LARGE SCALE GENOMIC DNA]</scope>
    <source>
        <strain evidence="1 2">IO3-P2-C2</strain>
    </source>
</reference>
<dbReference type="SUPFAM" id="SSF55729">
    <property type="entry name" value="Acyl-CoA N-acyltransferases (Nat)"/>
    <property type="match status" value="1"/>
</dbReference>
<evidence type="ECO:0000313" key="2">
    <source>
        <dbReference type="Proteomes" id="UP000216498"/>
    </source>
</evidence>
<dbReference type="Gene3D" id="3.40.630.30">
    <property type="match status" value="1"/>
</dbReference>